<protein>
    <submittedName>
        <fullName evidence="1">Oxidative stress-induced growth inhibitor 2</fullName>
    </submittedName>
</protein>
<dbReference type="InterPro" id="IPR029731">
    <property type="entry name" value="OSGIN1/2"/>
</dbReference>
<gene>
    <name evidence="1" type="ORF">Bpfe_024749</name>
</gene>
<evidence type="ECO:0000313" key="1">
    <source>
        <dbReference type="EMBL" id="KAK0045917.1"/>
    </source>
</evidence>
<dbReference type="PANTHER" id="PTHR15192">
    <property type="entry name" value="PROTEIN CBG05349"/>
    <property type="match status" value="1"/>
</dbReference>
<dbReference type="Proteomes" id="UP001233172">
    <property type="component" value="Unassembled WGS sequence"/>
</dbReference>
<name>A0AAD8EZ62_BIOPF</name>
<evidence type="ECO:0000313" key="2">
    <source>
        <dbReference type="Proteomes" id="UP001233172"/>
    </source>
</evidence>
<reference evidence="1" key="2">
    <citation type="submission" date="2023-04" db="EMBL/GenBank/DDBJ databases">
        <authorList>
            <person name="Bu L."/>
            <person name="Lu L."/>
            <person name="Laidemitt M.R."/>
            <person name="Zhang S.M."/>
            <person name="Mutuku M."/>
            <person name="Mkoji G."/>
            <person name="Steinauer M."/>
            <person name="Loker E.S."/>
        </authorList>
    </citation>
    <scope>NUCLEOTIDE SEQUENCE</scope>
    <source>
        <strain evidence="1">KasaAsao</strain>
        <tissue evidence="1">Whole Snail</tissue>
    </source>
</reference>
<proteinExistence type="predicted"/>
<accession>A0AAD8EZ62</accession>
<dbReference type="EMBL" id="JASAOG010000174">
    <property type="protein sequence ID" value="KAK0045917.1"/>
    <property type="molecule type" value="Genomic_DNA"/>
</dbReference>
<comment type="caution">
    <text evidence="1">The sequence shown here is derived from an EMBL/GenBank/DDBJ whole genome shotgun (WGS) entry which is preliminary data.</text>
</comment>
<reference evidence="1" key="1">
    <citation type="journal article" date="2023" name="PLoS Negl. Trop. Dis.">
        <title>A genome sequence for Biomphalaria pfeifferi, the major vector snail for the human-infecting parasite Schistosoma mansoni.</title>
        <authorList>
            <person name="Bu L."/>
            <person name="Lu L."/>
            <person name="Laidemitt M.R."/>
            <person name="Zhang S.M."/>
            <person name="Mutuku M."/>
            <person name="Mkoji G."/>
            <person name="Steinauer M."/>
            <person name="Loker E.S."/>
        </authorList>
    </citation>
    <scope>NUCLEOTIDE SEQUENCE</scope>
    <source>
        <strain evidence="1">KasaAsao</strain>
    </source>
</reference>
<dbReference type="PANTHER" id="PTHR15192:SF8">
    <property type="entry name" value="FAD_NAD(P)-BINDING DOMAIN-CONTAINING PROTEIN"/>
    <property type="match status" value="1"/>
</dbReference>
<dbReference type="AlphaFoldDB" id="A0AAD8EZ62"/>
<sequence>MSANQQPKAMHTEVVIVGNGPSAIALSVMLAGNRPYYNGHTISNEYLTKRLQENPGLALTEMDLPTLSEGLEGRSNNPVALLFDSLFHPDADLGADNPPALDWKYQKTCEIPHVVLGKTKPGGTWQASH</sequence>
<keyword evidence="2" id="KW-1185">Reference proteome</keyword>
<organism evidence="1 2">
    <name type="scientific">Biomphalaria pfeifferi</name>
    <name type="common">Bloodfluke planorb</name>
    <name type="synonym">Freshwater snail</name>
    <dbReference type="NCBI Taxonomy" id="112525"/>
    <lineage>
        <taxon>Eukaryota</taxon>
        <taxon>Metazoa</taxon>
        <taxon>Spiralia</taxon>
        <taxon>Lophotrochozoa</taxon>
        <taxon>Mollusca</taxon>
        <taxon>Gastropoda</taxon>
        <taxon>Heterobranchia</taxon>
        <taxon>Euthyneura</taxon>
        <taxon>Panpulmonata</taxon>
        <taxon>Hygrophila</taxon>
        <taxon>Lymnaeoidea</taxon>
        <taxon>Planorbidae</taxon>
        <taxon>Biomphalaria</taxon>
    </lineage>
</organism>